<proteinExistence type="predicted"/>
<sequence length="147" mass="16970">MSKNQISFELSQHVWVAAICLLVPQLHMCVRGSLSEGAQNTELYLTRTKQAYNFLEDSLNALDGKTPVQENVKQRISTIDLATAHNALLKDLRFSKLKDIINIKKFVFEGIMQMVHERRVEWRRRAEEWTTNHPPAPLNCRFSPLPP</sequence>
<evidence type="ECO:0000313" key="1">
    <source>
        <dbReference type="EMBL" id="SBT34861.1"/>
    </source>
</evidence>
<dbReference type="AlphaFoldDB" id="A0A1A8YTL8"/>
<gene>
    <name evidence="1" type="ORF">POVWA2_022010</name>
</gene>
<reference evidence="2" key="1">
    <citation type="submission" date="2016-05" db="EMBL/GenBank/DDBJ databases">
        <authorList>
            <person name="Naeem Raeece"/>
        </authorList>
    </citation>
    <scope>NUCLEOTIDE SEQUENCE [LARGE SCALE GENOMIC DNA]</scope>
</reference>
<accession>A0A1A8YTL8</accession>
<dbReference type="EMBL" id="FLRE01000086">
    <property type="protein sequence ID" value="SBT34861.1"/>
    <property type="molecule type" value="Genomic_DNA"/>
</dbReference>
<dbReference type="Proteomes" id="UP000078550">
    <property type="component" value="Unassembled WGS sequence"/>
</dbReference>
<evidence type="ECO:0000313" key="2">
    <source>
        <dbReference type="Proteomes" id="UP000078550"/>
    </source>
</evidence>
<name>A0A1A8YTL8_PLAOA</name>
<organism evidence="1 2">
    <name type="scientific">Plasmodium ovale wallikeri</name>
    <dbReference type="NCBI Taxonomy" id="864142"/>
    <lineage>
        <taxon>Eukaryota</taxon>
        <taxon>Sar</taxon>
        <taxon>Alveolata</taxon>
        <taxon>Apicomplexa</taxon>
        <taxon>Aconoidasida</taxon>
        <taxon>Haemosporida</taxon>
        <taxon>Plasmodiidae</taxon>
        <taxon>Plasmodium</taxon>
        <taxon>Plasmodium (Plasmodium)</taxon>
    </lineage>
</organism>
<protein>
    <submittedName>
        <fullName evidence="1">Uncharacterized protein</fullName>
    </submittedName>
</protein>